<sequence>MKSIYLAAVAALIPFAAAAHDGVEVQDAYARSANPVTGAAFMVLSNHADRDCRLSGASSDVAERVELHTHREVDGVMKMTEVDEGFPIPANGTHELARGGDHVMFLGLKSPLEDGQTIPLTLDFGDCGTEQVEVPVDNQRTPEHGKAMHKMGDMEKADH</sequence>
<dbReference type="SUPFAM" id="SSF110087">
    <property type="entry name" value="DR1885-like metal-binding protein"/>
    <property type="match status" value="1"/>
</dbReference>
<reference evidence="3 4" key="1">
    <citation type="submission" date="2022-04" db="EMBL/GenBank/DDBJ databases">
        <title>Paracoccus sp. YLB-12 draft genome sequence.</title>
        <authorList>
            <person name="Yu L."/>
        </authorList>
    </citation>
    <scope>NUCLEOTIDE SEQUENCE [LARGE SCALE GENOMIC DNA]</scope>
    <source>
        <strain evidence="3 4">YLB-12</strain>
    </source>
</reference>
<dbReference type="InterPro" id="IPR007410">
    <property type="entry name" value="LpqE-like"/>
</dbReference>
<feature type="chain" id="PRO_5046506759" evidence="2">
    <location>
        <begin position="20"/>
        <end position="159"/>
    </location>
</feature>
<dbReference type="InterPro" id="IPR036182">
    <property type="entry name" value="PCuAC_sf"/>
</dbReference>
<dbReference type="PANTHER" id="PTHR36302">
    <property type="entry name" value="BLR7088 PROTEIN"/>
    <property type="match status" value="1"/>
</dbReference>
<dbReference type="Gene3D" id="2.60.40.1890">
    <property type="entry name" value="PCu(A)C copper chaperone"/>
    <property type="match status" value="1"/>
</dbReference>
<comment type="caution">
    <text evidence="3">The sequence shown here is derived from an EMBL/GenBank/DDBJ whole genome shotgun (WGS) entry which is preliminary data.</text>
</comment>
<evidence type="ECO:0000313" key="4">
    <source>
        <dbReference type="Proteomes" id="UP001320702"/>
    </source>
</evidence>
<gene>
    <name evidence="3" type="ORF">MU516_12230</name>
</gene>
<dbReference type="RefSeq" id="WP_260277487.1">
    <property type="nucleotide sequence ID" value="NZ_JANAVZ010000006.1"/>
</dbReference>
<dbReference type="Proteomes" id="UP001320702">
    <property type="component" value="Unassembled WGS sequence"/>
</dbReference>
<feature type="region of interest" description="Disordered" evidence="1">
    <location>
        <begin position="140"/>
        <end position="159"/>
    </location>
</feature>
<protein>
    <submittedName>
        <fullName evidence="3">Copper chaperone PCu(A)C</fullName>
    </submittedName>
</protein>
<accession>A0ABT2KAS2</accession>
<dbReference type="Pfam" id="PF04314">
    <property type="entry name" value="PCuAC"/>
    <property type="match status" value="1"/>
</dbReference>
<keyword evidence="2" id="KW-0732">Signal</keyword>
<organism evidence="3 4">
    <name type="scientific">Paracoccus maritimus</name>
    <dbReference type="NCBI Taxonomy" id="2933292"/>
    <lineage>
        <taxon>Bacteria</taxon>
        <taxon>Pseudomonadati</taxon>
        <taxon>Pseudomonadota</taxon>
        <taxon>Alphaproteobacteria</taxon>
        <taxon>Rhodobacterales</taxon>
        <taxon>Paracoccaceae</taxon>
        <taxon>Paracoccus</taxon>
    </lineage>
</organism>
<proteinExistence type="predicted"/>
<dbReference type="PANTHER" id="PTHR36302:SF1">
    <property type="entry name" value="COPPER CHAPERONE PCU(A)C"/>
    <property type="match status" value="1"/>
</dbReference>
<dbReference type="InterPro" id="IPR058248">
    <property type="entry name" value="Lxx211020-like"/>
</dbReference>
<evidence type="ECO:0000256" key="2">
    <source>
        <dbReference type="SAM" id="SignalP"/>
    </source>
</evidence>
<feature type="signal peptide" evidence="2">
    <location>
        <begin position="1"/>
        <end position="19"/>
    </location>
</feature>
<dbReference type="EMBL" id="JANAVZ010000006">
    <property type="protein sequence ID" value="MCT4333632.1"/>
    <property type="molecule type" value="Genomic_DNA"/>
</dbReference>
<evidence type="ECO:0000313" key="3">
    <source>
        <dbReference type="EMBL" id="MCT4333632.1"/>
    </source>
</evidence>
<keyword evidence="4" id="KW-1185">Reference proteome</keyword>
<name>A0ABT2KAS2_9RHOB</name>
<evidence type="ECO:0000256" key="1">
    <source>
        <dbReference type="SAM" id="MobiDB-lite"/>
    </source>
</evidence>